<dbReference type="AlphaFoldDB" id="A0A2R8BJJ5"/>
<dbReference type="OrthoDB" id="7865288at2"/>
<keyword evidence="1" id="KW-0812">Transmembrane</keyword>
<proteinExistence type="predicted"/>
<keyword evidence="3" id="KW-1185">Reference proteome</keyword>
<name>A0A2R8BJJ5_9RHOB</name>
<evidence type="ECO:0000256" key="1">
    <source>
        <dbReference type="SAM" id="Phobius"/>
    </source>
</evidence>
<gene>
    <name evidence="2" type="ORF">DEA8626_02545</name>
</gene>
<evidence type="ECO:0000313" key="3">
    <source>
        <dbReference type="Proteomes" id="UP000244924"/>
    </source>
</evidence>
<protein>
    <recommendedName>
        <fullName evidence="4">Holin-X, holin superfamily III</fullName>
    </recommendedName>
</protein>
<sequence>MTGNHEFRSTGALLGDVVHRLTRLVRGEIALAKAEIDEKLRTAGMGIVLVVAAAVIALSALNVLSGALVAALVEQGLTPGWAALAVAALLALIALIFALRGLSALKPSNLVPRRTTSNVRRDAETLKEIVDNDTSD</sequence>
<dbReference type="EMBL" id="OMOQ01000002">
    <property type="protein sequence ID" value="SPH23482.1"/>
    <property type="molecule type" value="Genomic_DNA"/>
</dbReference>
<feature type="transmembrane region" description="Helical" evidence="1">
    <location>
        <begin position="79"/>
        <end position="99"/>
    </location>
</feature>
<keyword evidence="1" id="KW-1133">Transmembrane helix</keyword>
<dbReference type="RefSeq" id="WP_108853585.1">
    <property type="nucleotide sequence ID" value="NZ_OMOQ01000002.1"/>
</dbReference>
<dbReference type="Pfam" id="PF07332">
    <property type="entry name" value="Phage_holin_3_6"/>
    <property type="match status" value="1"/>
</dbReference>
<dbReference type="Proteomes" id="UP000244924">
    <property type="component" value="Unassembled WGS sequence"/>
</dbReference>
<evidence type="ECO:0000313" key="2">
    <source>
        <dbReference type="EMBL" id="SPH23482.1"/>
    </source>
</evidence>
<evidence type="ECO:0008006" key="4">
    <source>
        <dbReference type="Google" id="ProtNLM"/>
    </source>
</evidence>
<feature type="transmembrane region" description="Helical" evidence="1">
    <location>
        <begin position="47"/>
        <end position="73"/>
    </location>
</feature>
<keyword evidence="1" id="KW-0472">Membrane</keyword>
<accession>A0A2R8BJJ5</accession>
<organism evidence="2 3">
    <name type="scientific">Albidovulum aquaemixtae</name>
    <dbReference type="NCBI Taxonomy" id="1542388"/>
    <lineage>
        <taxon>Bacteria</taxon>
        <taxon>Pseudomonadati</taxon>
        <taxon>Pseudomonadota</taxon>
        <taxon>Alphaproteobacteria</taxon>
        <taxon>Rhodobacterales</taxon>
        <taxon>Paracoccaceae</taxon>
        <taxon>Albidovulum</taxon>
    </lineage>
</organism>
<reference evidence="2 3" key="1">
    <citation type="submission" date="2018-03" db="EMBL/GenBank/DDBJ databases">
        <authorList>
            <person name="Keele B.F."/>
        </authorList>
    </citation>
    <scope>NUCLEOTIDE SEQUENCE [LARGE SCALE GENOMIC DNA]</scope>
    <source>
        <strain evidence="2 3">CECT 8626</strain>
    </source>
</reference>
<dbReference type="InterPro" id="IPR009937">
    <property type="entry name" value="Phage_holin_3_6"/>
</dbReference>